<gene>
    <name evidence="2" type="ORF">GGR39_001431</name>
</gene>
<feature type="transmembrane region" description="Helical" evidence="1">
    <location>
        <begin position="174"/>
        <end position="191"/>
    </location>
</feature>
<feature type="transmembrane region" description="Helical" evidence="1">
    <location>
        <begin position="141"/>
        <end position="162"/>
    </location>
</feature>
<comment type="caution">
    <text evidence="2">The sequence shown here is derived from an EMBL/GenBank/DDBJ whole genome shotgun (WGS) entry which is preliminary data.</text>
</comment>
<protein>
    <submittedName>
        <fullName evidence="2">Sulfite exporter TauE/SafE</fullName>
    </submittedName>
</protein>
<keyword evidence="1" id="KW-1133">Transmembrane helix</keyword>
<dbReference type="EMBL" id="JACIDY010000002">
    <property type="protein sequence ID" value="MBB3939791.1"/>
    <property type="molecule type" value="Genomic_DNA"/>
</dbReference>
<evidence type="ECO:0000313" key="2">
    <source>
        <dbReference type="EMBL" id="MBB3939791.1"/>
    </source>
</evidence>
<feature type="transmembrane region" description="Helical" evidence="1">
    <location>
        <begin position="59"/>
        <end position="78"/>
    </location>
</feature>
<accession>A0A7W6C5A2</accession>
<keyword evidence="1" id="KW-0472">Membrane</keyword>
<organism evidence="2 3">
    <name type="scientific">Novosphingobium fluoreni</name>
    <dbReference type="NCBI Taxonomy" id="1391222"/>
    <lineage>
        <taxon>Bacteria</taxon>
        <taxon>Pseudomonadati</taxon>
        <taxon>Pseudomonadota</taxon>
        <taxon>Alphaproteobacteria</taxon>
        <taxon>Sphingomonadales</taxon>
        <taxon>Sphingomonadaceae</taxon>
        <taxon>Novosphingobium</taxon>
    </lineage>
</organism>
<evidence type="ECO:0000256" key="1">
    <source>
        <dbReference type="SAM" id="Phobius"/>
    </source>
</evidence>
<feature type="transmembrane region" description="Helical" evidence="1">
    <location>
        <begin position="36"/>
        <end position="53"/>
    </location>
</feature>
<evidence type="ECO:0000313" key="3">
    <source>
        <dbReference type="Proteomes" id="UP000561459"/>
    </source>
</evidence>
<name>A0A7W6C5A2_9SPHN</name>
<reference evidence="2 3" key="1">
    <citation type="submission" date="2020-08" db="EMBL/GenBank/DDBJ databases">
        <title>Genomic Encyclopedia of Type Strains, Phase IV (KMG-IV): sequencing the most valuable type-strain genomes for metagenomic binning, comparative biology and taxonomic classification.</title>
        <authorList>
            <person name="Goeker M."/>
        </authorList>
    </citation>
    <scope>NUCLEOTIDE SEQUENCE [LARGE SCALE GENOMIC DNA]</scope>
    <source>
        <strain evidence="2 3">DSM 27568</strain>
    </source>
</reference>
<feature type="transmembrane region" description="Helical" evidence="1">
    <location>
        <begin position="108"/>
        <end position="135"/>
    </location>
</feature>
<sequence length="192" mass="20220">MALGGVLLTGSLAGMLGVGVLRYAWQQDRRSHPLNLAGWLLILTGAVLGWQAAGAWGTSVTALWTMGAALVLLAWAAFRSRPGKMRASNRRAGIIAERGEPLRLMGRVLTFIMVGLIAGILGIGIAVAGASLLLFTGAGEANAFFLALTLTPLAWAVLAYLLLMESDRRGQLRLLAFASLPLWPCLALGVLS</sequence>
<dbReference type="Proteomes" id="UP000561459">
    <property type="component" value="Unassembled WGS sequence"/>
</dbReference>
<keyword evidence="3" id="KW-1185">Reference proteome</keyword>
<feature type="transmembrane region" description="Helical" evidence="1">
    <location>
        <begin position="6"/>
        <end position="24"/>
    </location>
</feature>
<dbReference type="AlphaFoldDB" id="A0A7W6C5A2"/>
<proteinExistence type="predicted"/>
<keyword evidence="1" id="KW-0812">Transmembrane</keyword>
<dbReference type="RefSeq" id="WP_183616452.1">
    <property type="nucleotide sequence ID" value="NZ_JACIDY010000002.1"/>
</dbReference>